<evidence type="ECO:0000256" key="7">
    <source>
        <dbReference type="ARBA" id="ARBA00023204"/>
    </source>
</evidence>
<name>A0A9P0MU08_NEZVI</name>
<evidence type="ECO:0000256" key="3">
    <source>
        <dbReference type="ARBA" id="ARBA00022574"/>
    </source>
</evidence>
<dbReference type="PROSITE" id="PS50294">
    <property type="entry name" value="WD_REPEATS_REGION"/>
    <property type="match status" value="2"/>
</dbReference>
<dbReference type="Gene3D" id="2.130.10.10">
    <property type="entry name" value="YVTN repeat-like/Quinoprotein amine dehydrogenase"/>
    <property type="match status" value="2"/>
</dbReference>
<dbReference type="InterPro" id="IPR001632">
    <property type="entry name" value="WD40_G-protein_beta-like"/>
</dbReference>
<evidence type="ECO:0000256" key="8">
    <source>
        <dbReference type="ARBA" id="ARBA00023242"/>
    </source>
</evidence>
<evidence type="ECO:0000256" key="5">
    <source>
        <dbReference type="ARBA" id="ARBA00022763"/>
    </source>
</evidence>
<organism evidence="12 13">
    <name type="scientific">Nezara viridula</name>
    <name type="common">Southern green stink bug</name>
    <name type="synonym">Cimex viridulus</name>
    <dbReference type="NCBI Taxonomy" id="85310"/>
    <lineage>
        <taxon>Eukaryota</taxon>
        <taxon>Metazoa</taxon>
        <taxon>Ecdysozoa</taxon>
        <taxon>Arthropoda</taxon>
        <taxon>Hexapoda</taxon>
        <taxon>Insecta</taxon>
        <taxon>Pterygota</taxon>
        <taxon>Neoptera</taxon>
        <taxon>Paraneoptera</taxon>
        <taxon>Hemiptera</taxon>
        <taxon>Heteroptera</taxon>
        <taxon>Panheteroptera</taxon>
        <taxon>Pentatomomorpha</taxon>
        <taxon>Pentatomoidea</taxon>
        <taxon>Pentatomidae</taxon>
        <taxon>Pentatominae</taxon>
        <taxon>Nezara</taxon>
    </lineage>
</organism>
<dbReference type="EMBL" id="OV725081">
    <property type="protein sequence ID" value="CAH1402522.1"/>
    <property type="molecule type" value="Genomic_DNA"/>
</dbReference>
<evidence type="ECO:0000256" key="6">
    <source>
        <dbReference type="ARBA" id="ARBA00022853"/>
    </source>
</evidence>
<dbReference type="GO" id="GO:0005634">
    <property type="term" value="C:nucleus"/>
    <property type="evidence" value="ECO:0007669"/>
    <property type="project" value="UniProtKB-SubCell"/>
</dbReference>
<evidence type="ECO:0000256" key="9">
    <source>
        <dbReference type="PROSITE-ProRule" id="PRU00221"/>
    </source>
</evidence>
<dbReference type="InterPro" id="IPR045145">
    <property type="entry name" value="PTHR15271"/>
</dbReference>
<reference evidence="12" key="1">
    <citation type="submission" date="2022-01" db="EMBL/GenBank/DDBJ databases">
        <authorList>
            <person name="King R."/>
        </authorList>
    </citation>
    <scope>NUCLEOTIDE SEQUENCE</scope>
</reference>
<dbReference type="GO" id="GO:0006281">
    <property type="term" value="P:DNA repair"/>
    <property type="evidence" value="ECO:0007669"/>
    <property type="project" value="UniProtKB-KW"/>
</dbReference>
<dbReference type="OrthoDB" id="71227at2759"/>
<dbReference type="PANTHER" id="PTHR15271:SF4">
    <property type="entry name" value="CHROMATIN ASSEMBLY FACTOR 1 SUBUNIT B"/>
    <property type="match status" value="1"/>
</dbReference>
<evidence type="ECO:0000313" key="12">
    <source>
        <dbReference type="EMBL" id="CAH1402522.1"/>
    </source>
</evidence>
<feature type="repeat" description="WD" evidence="9">
    <location>
        <begin position="63"/>
        <end position="104"/>
    </location>
</feature>
<keyword evidence="7" id="KW-0234">DNA repair</keyword>
<feature type="region of interest" description="Disordered" evidence="10">
    <location>
        <begin position="426"/>
        <end position="450"/>
    </location>
</feature>
<dbReference type="PRINTS" id="PR00319">
    <property type="entry name" value="GPROTEINB"/>
</dbReference>
<dbReference type="PROSITE" id="PS00678">
    <property type="entry name" value="WD_REPEATS_1"/>
    <property type="match status" value="1"/>
</dbReference>
<evidence type="ECO:0000256" key="2">
    <source>
        <dbReference type="ARBA" id="ARBA00007306"/>
    </source>
</evidence>
<evidence type="ECO:0000256" key="1">
    <source>
        <dbReference type="ARBA" id="ARBA00004123"/>
    </source>
</evidence>
<dbReference type="AlphaFoldDB" id="A0A9P0MU08"/>
<keyword evidence="13" id="KW-1185">Reference proteome</keyword>
<evidence type="ECO:0000259" key="11">
    <source>
        <dbReference type="Pfam" id="PF24105"/>
    </source>
</evidence>
<keyword evidence="8" id="KW-0539">Nucleus</keyword>
<dbReference type="Pfam" id="PF24105">
    <property type="entry name" value="Beta-prop_CAF1B_HIR1"/>
    <property type="match status" value="1"/>
</dbReference>
<dbReference type="InterPro" id="IPR019775">
    <property type="entry name" value="WD40_repeat_CS"/>
</dbReference>
<sequence length="450" mass="50256">MKCIIPEISWHNRDPVLSIDIQVKKESENLYRLSTGGTDSHVLIWHMLPQNDGSFKLECVCDLTRHIKAVNVVKFSPSGEFLASGDDESAIIIWKMKTDQDAPDLDDEPVESREVWIQVKVLRGHLNDIYDLSWSPDSSHLLSGSVDNTAIIWDVVRGKKTAILPEAKNFVQGVSWDPENKYVATLSSDGKCRIYNWRTHKLCASICKGRSPGAPLDTKPSRFYHDDTLKTFFRRLDWSPSGWLLATPCGVIEPVDGNGKPQCVTWLLSRKQPSCPVLYYPGFNQASMICRWSPIRYCLREGEKPVIGLPYRMVLAVATKSSIIIYDTQHAVPIGLISNIHYTKLTDMAWSSDGLVLLASSTDGYCSVITFAPDPAQKSSFSVQTSVAELLIFVDTEQSPVWPNLLLDLCKADFLLDCYKETFPSSESVGCSGPPPQEHLTASLDRNVSL</sequence>
<accession>A0A9P0MU08</accession>
<keyword evidence="5" id="KW-0227">DNA damage</keyword>
<dbReference type="SUPFAM" id="SSF50978">
    <property type="entry name" value="WD40 repeat-like"/>
    <property type="match status" value="1"/>
</dbReference>
<feature type="domain" description="CAF1B/HIR1 beta-propeller" evidence="11">
    <location>
        <begin position="1"/>
        <end position="373"/>
    </location>
</feature>
<protein>
    <recommendedName>
        <fullName evidence="11">CAF1B/HIR1 beta-propeller domain-containing protein</fullName>
    </recommendedName>
</protein>
<evidence type="ECO:0000256" key="4">
    <source>
        <dbReference type="ARBA" id="ARBA00022737"/>
    </source>
</evidence>
<dbReference type="Proteomes" id="UP001152798">
    <property type="component" value="Chromosome 5"/>
</dbReference>
<dbReference type="InterPro" id="IPR055410">
    <property type="entry name" value="Beta-prop_CAF1B_HIR1"/>
</dbReference>
<dbReference type="GO" id="GO:0033186">
    <property type="term" value="C:CAF-1 complex"/>
    <property type="evidence" value="ECO:0007669"/>
    <property type="project" value="TreeGrafter"/>
</dbReference>
<dbReference type="GO" id="GO:0006334">
    <property type="term" value="P:nucleosome assembly"/>
    <property type="evidence" value="ECO:0007669"/>
    <property type="project" value="TreeGrafter"/>
</dbReference>
<keyword evidence="4" id="KW-0677">Repeat</keyword>
<comment type="similarity">
    <text evidence="2">Belongs to the WD repeat HIR1 family.</text>
</comment>
<dbReference type="InterPro" id="IPR036322">
    <property type="entry name" value="WD40_repeat_dom_sf"/>
</dbReference>
<dbReference type="PANTHER" id="PTHR15271">
    <property type="entry name" value="CHROMATIN ASSEMBLY FACTOR 1 SUBUNIT B"/>
    <property type="match status" value="1"/>
</dbReference>
<keyword evidence="3 9" id="KW-0853">WD repeat</keyword>
<dbReference type="InterPro" id="IPR015943">
    <property type="entry name" value="WD40/YVTN_repeat-like_dom_sf"/>
</dbReference>
<dbReference type="GO" id="GO:0006335">
    <property type="term" value="P:DNA replication-dependent chromatin assembly"/>
    <property type="evidence" value="ECO:0007669"/>
    <property type="project" value="InterPro"/>
</dbReference>
<dbReference type="InterPro" id="IPR001680">
    <property type="entry name" value="WD40_rpt"/>
</dbReference>
<evidence type="ECO:0000256" key="10">
    <source>
        <dbReference type="SAM" id="MobiDB-lite"/>
    </source>
</evidence>
<comment type="subcellular location">
    <subcellularLocation>
        <location evidence="1">Nucleus</location>
    </subcellularLocation>
</comment>
<dbReference type="SMART" id="SM00320">
    <property type="entry name" value="WD40"/>
    <property type="match status" value="4"/>
</dbReference>
<feature type="repeat" description="WD" evidence="9">
    <location>
        <begin position="122"/>
        <end position="163"/>
    </location>
</feature>
<gene>
    <name evidence="12" type="ORF">NEZAVI_LOCUS11325</name>
</gene>
<evidence type="ECO:0000313" key="13">
    <source>
        <dbReference type="Proteomes" id="UP001152798"/>
    </source>
</evidence>
<proteinExistence type="inferred from homology"/>
<keyword evidence="6" id="KW-0156">Chromatin regulator</keyword>
<dbReference type="PROSITE" id="PS50082">
    <property type="entry name" value="WD_REPEATS_2"/>
    <property type="match status" value="2"/>
</dbReference>